<dbReference type="InterPro" id="IPR016047">
    <property type="entry name" value="M23ase_b-sheet_dom"/>
</dbReference>
<sequence>MAIQLGRISPQGEKKVPAFRHLLLFGFLVLGPVPFLLGGCQTLDAPLQALLGYFRSEGDKGASEQAEIPSPPQFGALPSGRLQPDDAQPDDGSVSIQTGSFAPQDTVESLLRGNGLGPGQIQEVIAAAPAGYPLSRVGEGRSYEVAIGREGLLRLMFQLDDERRLRAYRTRRGHLRVRPERIPYDVEVVRLQGKIQGSLFETVARAGASPLVAMAVADIFGYVVDFHKELQEGDQIDILIERRSLHGKEEGFGRILAAKLAIGGRERSAYFFEPAGAYYSAQGETLRRSFLRSPLRYTRISSGFTGARFHPLLKRVRAHYGVDYAAPIGTPVRAVADGLVVLAGPQGEAGNMVRLVHQGQYETSYLHLSRFAKGIRAGRKVSQGDVIGYVGSTGLSTGPHLCYRIVRRGKPLDPISGDLPAGWPLPADQRAGFRRAVQQREAEWAEAPLLESAGAVASADATKPPAF</sequence>
<keyword evidence="4" id="KW-0479">Metal-binding</keyword>
<keyword evidence="9" id="KW-0812">Transmembrane</keyword>
<comment type="cofactor">
    <cofactor evidence="1">
        <name>Zn(2+)</name>
        <dbReference type="ChEBI" id="CHEBI:29105"/>
    </cofactor>
</comment>
<evidence type="ECO:0000256" key="6">
    <source>
        <dbReference type="ARBA" id="ARBA00022833"/>
    </source>
</evidence>
<proteinExistence type="predicted"/>
<keyword evidence="6" id="KW-0862">Zinc</keyword>
<dbReference type="GO" id="GO:0004222">
    <property type="term" value="F:metalloendopeptidase activity"/>
    <property type="evidence" value="ECO:0007669"/>
    <property type="project" value="TreeGrafter"/>
</dbReference>
<keyword evidence="3" id="KW-0645">Protease</keyword>
<organism evidence="12 13">
    <name type="scientific">Tectimicrobiota bacterium</name>
    <dbReference type="NCBI Taxonomy" id="2528274"/>
    <lineage>
        <taxon>Bacteria</taxon>
        <taxon>Pseudomonadati</taxon>
        <taxon>Nitrospinota/Tectimicrobiota group</taxon>
        <taxon>Candidatus Tectimicrobiota</taxon>
    </lineage>
</organism>
<keyword evidence="9" id="KW-0472">Membrane</keyword>
<feature type="transmembrane region" description="Helical" evidence="9">
    <location>
        <begin position="21"/>
        <end position="39"/>
    </location>
</feature>
<evidence type="ECO:0000256" key="1">
    <source>
        <dbReference type="ARBA" id="ARBA00001947"/>
    </source>
</evidence>
<dbReference type="EMBL" id="JACPUR010000017">
    <property type="protein sequence ID" value="MBI3127269.1"/>
    <property type="molecule type" value="Genomic_DNA"/>
</dbReference>
<name>A0A932MLK1_UNCTE</name>
<evidence type="ECO:0000256" key="3">
    <source>
        <dbReference type="ARBA" id="ARBA00022670"/>
    </source>
</evidence>
<evidence type="ECO:0000313" key="12">
    <source>
        <dbReference type="EMBL" id="MBI3127269.1"/>
    </source>
</evidence>
<dbReference type="GO" id="GO:0006508">
    <property type="term" value="P:proteolysis"/>
    <property type="evidence" value="ECO:0007669"/>
    <property type="project" value="UniProtKB-KW"/>
</dbReference>
<dbReference type="InterPro" id="IPR050570">
    <property type="entry name" value="Cell_wall_metabolism_enzyme"/>
</dbReference>
<feature type="domain" description="M23ase beta-sheet core" evidence="10">
    <location>
        <begin position="318"/>
        <end position="414"/>
    </location>
</feature>
<protein>
    <submittedName>
        <fullName evidence="12">Peptidoglycan DD-metalloendopeptidase family protein</fullName>
    </submittedName>
</protein>
<dbReference type="InterPro" id="IPR011055">
    <property type="entry name" value="Dup_hybrid_motif"/>
</dbReference>
<feature type="region of interest" description="Disordered" evidence="8">
    <location>
        <begin position="61"/>
        <end position="99"/>
    </location>
</feature>
<dbReference type="Proteomes" id="UP000782312">
    <property type="component" value="Unassembled WGS sequence"/>
</dbReference>
<dbReference type="GO" id="GO:0030313">
    <property type="term" value="C:cell envelope"/>
    <property type="evidence" value="ECO:0007669"/>
    <property type="project" value="UniProtKB-SubCell"/>
</dbReference>
<evidence type="ECO:0000256" key="8">
    <source>
        <dbReference type="SAM" id="MobiDB-lite"/>
    </source>
</evidence>
<evidence type="ECO:0000259" key="11">
    <source>
        <dbReference type="Pfam" id="PF19425"/>
    </source>
</evidence>
<comment type="subcellular location">
    <subcellularLocation>
        <location evidence="2">Cell envelope</location>
    </subcellularLocation>
</comment>
<reference evidence="12" key="1">
    <citation type="submission" date="2020-07" db="EMBL/GenBank/DDBJ databases">
        <title>Huge and variable diversity of episymbiotic CPR bacteria and DPANN archaea in groundwater ecosystems.</title>
        <authorList>
            <person name="He C.Y."/>
            <person name="Keren R."/>
            <person name="Whittaker M."/>
            <person name="Farag I.F."/>
            <person name="Doudna J."/>
            <person name="Cate J.H.D."/>
            <person name="Banfield J.F."/>
        </authorList>
    </citation>
    <scope>NUCLEOTIDE SEQUENCE</scope>
    <source>
        <strain evidence="12">NC_groundwater_763_Ag_S-0.2um_68_21</strain>
    </source>
</reference>
<dbReference type="PANTHER" id="PTHR21666">
    <property type="entry name" value="PEPTIDASE-RELATED"/>
    <property type="match status" value="1"/>
</dbReference>
<dbReference type="Pfam" id="PF01551">
    <property type="entry name" value="Peptidase_M23"/>
    <property type="match status" value="1"/>
</dbReference>
<dbReference type="SUPFAM" id="SSF51261">
    <property type="entry name" value="Duplicated hybrid motif"/>
    <property type="match status" value="1"/>
</dbReference>
<dbReference type="GO" id="GO:0046872">
    <property type="term" value="F:metal ion binding"/>
    <property type="evidence" value="ECO:0007669"/>
    <property type="project" value="UniProtKB-KW"/>
</dbReference>
<keyword evidence="7" id="KW-0482">Metalloprotease</keyword>
<dbReference type="CDD" id="cd12797">
    <property type="entry name" value="M23_peptidase"/>
    <property type="match status" value="1"/>
</dbReference>
<evidence type="ECO:0000259" key="10">
    <source>
        <dbReference type="Pfam" id="PF01551"/>
    </source>
</evidence>
<feature type="domain" description="Csd3-like second N-terminal" evidence="11">
    <location>
        <begin position="190"/>
        <end position="304"/>
    </location>
</feature>
<dbReference type="Gene3D" id="2.70.70.10">
    <property type="entry name" value="Glucose Permease (Domain IIA)"/>
    <property type="match status" value="1"/>
</dbReference>
<evidence type="ECO:0000313" key="13">
    <source>
        <dbReference type="Proteomes" id="UP000782312"/>
    </source>
</evidence>
<keyword evidence="5" id="KW-0378">Hydrolase</keyword>
<evidence type="ECO:0000256" key="9">
    <source>
        <dbReference type="SAM" id="Phobius"/>
    </source>
</evidence>
<evidence type="ECO:0000256" key="4">
    <source>
        <dbReference type="ARBA" id="ARBA00022723"/>
    </source>
</evidence>
<evidence type="ECO:0000256" key="7">
    <source>
        <dbReference type="ARBA" id="ARBA00023049"/>
    </source>
</evidence>
<accession>A0A932MLK1</accession>
<dbReference type="InterPro" id="IPR045834">
    <property type="entry name" value="Csd3_N2"/>
</dbReference>
<keyword evidence="9" id="KW-1133">Transmembrane helix</keyword>
<evidence type="ECO:0000256" key="5">
    <source>
        <dbReference type="ARBA" id="ARBA00022801"/>
    </source>
</evidence>
<gene>
    <name evidence="12" type="ORF">HYZ11_06665</name>
</gene>
<dbReference type="PANTHER" id="PTHR21666:SF288">
    <property type="entry name" value="CELL DIVISION PROTEIN YTFB"/>
    <property type="match status" value="1"/>
</dbReference>
<dbReference type="Gene3D" id="3.10.450.350">
    <property type="match status" value="1"/>
</dbReference>
<dbReference type="Pfam" id="PF19425">
    <property type="entry name" value="Csd3_N2"/>
    <property type="match status" value="1"/>
</dbReference>
<evidence type="ECO:0000256" key="2">
    <source>
        <dbReference type="ARBA" id="ARBA00004196"/>
    </source>
</evidence>
<dbReference type="AlphaFoldDB" id="A0A932MLK1"/>
<comment type="caution">
    <text evidence="12">The sequence shown here is derived from an EMBL/GenBank/DDBJ whole genome shotgun (WGS) entry which is preliminary data.</text>
</comment>